<dbReference type="SUPFAM" id="SSF55729">
    <property type="entry name" value="Acyl-CoA N-acyltransferases (Nat)"/>
    <property type="match status" value="1"/>
</dbReference>
<evidence type="ECO:0000313" key="3">
    <source>
        <dbReference type="Proteomes" id="UP000322927"/>
    </source>
</evidence>
<dbReference type="InterPro" id="IPR000182">
    <property type="entry name" value="GNAT_dom"/>
</dbReference>
<dbReference type="AlphaFoldDB" id="A0A5P2C6Y0"/>
<dbReference type="PANTHER" id="PTHR43792">
    <property type="entry name" value="GNAT FAMILY, PUTATIVE (AFU_ORTHOLOGUE AFUA_3G00765)-RELATED-RELATED"/>
    <property type="match status" value="1"/>
</dbReference>
<dbReference type="InterPro" id="IPR051531">
    <property type="entry name" value="N-acetyltransferase"/>
</dbReference>
<reference evidence="2 3" key="1">
    <citation type="submission" date="2018-05" db="EMBL/GenBank/DDBJ databases">
        <title>Streptomyces venezuelae.</title>
        <authorList>
            <person name="Kim W."/>
            <person name="Lee N."/>
            <person name="Cho B.-K."/>
        </authorList>
    </citation>
    <scope>NUCLEOTIDE SEQUENCE [LARGE SCALE GENOMIC DNA]</scope>
    <source>
        <strain evidence="2 3">ATCC 14584</strain>
    </source>
</reference>
<organism evidence="2 3">
    <name type="scientific">Streptomyces venezuelae</name>
    <dbReference type="NCBI Taxonomy" id="54571"/>
    <lineage>
        <taxon>Bacteria</taxon>
        <taxon>Bacillati</taxon>
        <taxon>Actinomycetota</taxon>
        <taxon>Actinomycetes</taxon>
        <taxon>Kitasatosporales</taxon>
        <taxon>Streptomycetaceae</taxon>
        <taxon>Streptomyces</taxon>
    </lineage>
</organism>
<feature type="domain" description="N-acetyltransferase" evidence="1">
    <location>
        <begin position="19"/>
        <end position="178"/>
    </location>
</feature>
<dbReference type="PROSITE" id="PS51186">
    <property type="entry name" value="GNAT"/>
    <property type="match status" value="1"/>
</dbReference>
<dbReference type="Proteomes" id="UP000322927">
    <property type="component" value="Chromosome"/>
</dbReference>
<dbReference type="Pfam" id="PF13302">
    <property type="entry name" value="Acetyltransf_3"/>
    <property type="match status" value="1"/>
</dbReference>
<dbReference type="Gene3D" id="3.40.630.30">
    <property type="match status" value="1"/>
</dbReference>
<name>A0A5P2C6Y0_STRVZ</name>
<dbReference type="InterPro" id="IPR016181">
    <property type="entry name" value="Acyl_CoA_acyltransferase"/>
</dbReference>
<dbReference type="OrthoDB" id="9795188at2"/>
<evidence type="ECO:0000259" key="1">
    <source>
        <dbReference type="PROSITE" id="PS51186"/>
    </source>
</evidence>
<proteinExistence type="predicted"/>
<dbReference type="RefSeq" id="WP_150220662.1">
    <property type="nucleotide sequence ID" value="NZ_CP029192.1"/>
</dbReference>
<dbReference type="EMBL" id="CP029192">
    <property type="protein sequence ID" value="QES38476.1"/>
    <property type="molecule type" value="Genomic_DNA"/>
</dbReference>
<evidence type="ECO:0000313" key="2">
    <source>
        <dbReference type="EMBL" id="QES38476.1"/>
    </source>
</evidence>
<protein>
    <recommendedName>
        <fullName evidence="1">N-acetyltransferase domain-containing protein</fullName>
    </recommendedName>
</protein>
<dbReference type="GO" id="GO:0016747">
    <property type="term" value="F:acyltransferase activity, transferring groups other than amino-acyl groups"/>
    <property type="evidence" value="ECO:0007669"/>
    <property type="project" value="InterPro"/>
</dbReference>
<accession>A0A5P2C6Y0</accession>
<gene>
    <name evidence="2" type="ORF">DEJ48_38180</name>
</gene>
<sequence length="183" mass="20017">MGRSTPIEPLSQPLADGVVALRLRRASDLHPIQAAGRDPDTVRWLDDPPMDDAARRTSLSRVEEAWRTGRAAPLVIADALTDEPVGIINLQFRDDDVATVAYSVFPARRGHGIAPRAVRLLASWALHELGLRQVLLEADEDNAASIRVAEKCGFRRTGSRTEEQGDGSRTLLVFARATARTSM</sequence>